<evidence type="ECO:0000259" key="1">
    <source>
        <dbReference type="Pfam" id="PF13460"/>
    </source>
</evidence>
<dbReference type="EMBL" id="CP108085">
    <property type="protein sequence ID" value="WUP75273.1"/>
    <property type="molecule type" value="Genomic_DNA"/>
</dbReference>
<keyword evidence="3" id="KW-1185">Reference proteome</keyword>
<gene>
    <name evidence="2" type="ORF">OG913_39055</name>
</gene>
<proteinExistence type="predicted"/>
<dbReference type="InterPro" id="IPR016040">
    <property type="entry name" value="NAD(P)-bd_dom"/>
</dbReference>
<dbReference type="Gene3D" id="3.40.50.720">
    <property type="entry name" value="NAD(P)-binding Rossmann-like Domain"/>
    <property type="match status" value="1"/>
</dbReference>
<evidence type="ECO:0000313" key="3">
    <source>
        <dbReference type="Proteomes" id="UP001432011"/>
    </source>
</evidence>
<evidence type="ECO:0000313" key="2">
    <source>
        <dbReference type="EMBL" id="WUP75273.1"/>
    </source>
</evidence>
<protein>
    <submittedName>
        <fullName evidence="2">SDR family oxidoreductase</fullName>
    </submittedName>
</protein>
<dbReference type="RefSeq" id="WP_142649955.1">
    <property type="nucleotide sequence ID" value="NZ_CP108085.1"/>
</dbReference>
<sequence length="56" mass="6146">MQPPRLTNGPATGAYRVAVGDSVRGGTRISREDLARYLLKALDDPDTVRRMIALAY</sequence>
<accession>A0ABZ1SSB6</accession>
<reference evidence="2" key="1">
    <citation type="submission" date="2022-10" db="EMBL/GenBank/DDBJ databases">
        <title>The complete genomes of actinobacterial strains from the NBC collection.</title>
        <authorList>
            <person name="Joergensen T.S."/>
            <person name="Alvarez Arevalo M."/>
            <person name="Sterndorff E.B."/>
            <person name="Faurdal D."/>
            <person name="Vuksanovic O."/>
            <person name="Mourched A.-S."/>
            <person name="Charusanti P."/>
            <person name="Shaw S."/>
            <person name="Blin K."/>
            <person name="Weber T."/>
        </authorList>
    </citation>
    <scope>NUCLEOTIDE SEQUENCE</scope>
    <source>
        <strain evidence="2">NBC_00254</strain>
    </source>
</reference>
<dbReference type="Pfam" id="PF13460">
    <property type="entry name" value="NAD_binding_10"/>
    <property type="match status" value="1"/>
</dbReference>
<dbReference type="Proteomes" id="UP001432011">
    <property type="component" value="Chromosome"/>
</dbReference>
<feature type="domain" description="NAD(P)-binding" evidence="1">
    <location>
        <begin position="2"/>
        <end position="45"/>
    </location>
</feature>
<name>A0ABZ1SSB6_9ACTN</name>
<organism evidence="2 3">
    <name type="scientific">Microbispora hainanensis</name>
    <dbReference type="NCBI Taxonomy" id="568844"/>
    <lineage>
        <taxon>Bacteria</taxon>
        <taxon>Bacillati</taxon>
        <taxon>Actinomycetota</taxon>
        <taxon>Actinomycetes</taxon>
        <taxon>Streptosporangiales</taxon>
        <taxon>Streptosporangiaceae</taxon>
        <taxon>Microbispora</taxon>
    </lineage>
</organism>